<dbReference type="RefSeq" id="WP_386714310.1">
    <property type="nucleotide sequence ID" value="NZ_JBHRSZ010000001.1"/>
</dbReference>
<evidence type="ECO:0000256" key="1">
    <source>
        <dbReference type="SAM" id="SignalP"/>
    </source>
</evidence>
<proteinExistence type="predicted"/>
<reference evidence="3" key="1">
    <citation type="journal article" date="2019" name="Int. J. Syst. Evol. Microbiol.">
        <title>The Global Catalogue of Microorganisms (GCM) 10K type strain sequencing project: providing services to taxonomists for standard genome sequencing and annotation.</title>
        <authorList>
            <consortium name="The Broad Institute Genomics Platform"/>
            <consortium name="The Broad Institute Genome Sequencing Center for Infectious Disease"/>
            <person name="Wu L."/>
            <person name="Ma J."/>
        </authorList>
    </citation>
    <scope>NUCLEOTIDE SEQUENCE [LARGE SCALE GENOMIC DNA]</scope>
    <source>
        <strain evidence="3">KCTC 52438</strain>
    </source>
</reference>
<feature type="signal peptide" evidence="1">
    <location>
        <begin position="1"/>
        <end position="20"/>
    </location>
</feature>
<keyword evidence="3" id="KW-1185">Reference proteome</keyword>
<evidence type="ECO:0000313" key="2">
    <source>
        <dbReference type="EMBL" id="MFC3149418.1"/>
    </source>
</evidence>
<dbReference type="Proteomes" id="UP001595476">
    <property type="component" value="Unassembled WGS sequence"/>
</dbReference>
<name>A0ABV7H692_9GAMM</name>
<comment type="caution">
    <text evidence="2">The sequence shown here is derived from an EMBL/GenBank/DDBJ whole genome shotgun (WGS) entry which is preliminary data.</text>
</comment>
<evidence type="ECO:0008006" key="4">
    <source>
        <dbReference type="Google" id="ProtNLM"/>
    </source>
</evidence>
<evidence type="ECO:0000313" key="3">
    <source>
        <dbReference type="Proteomes" id="UP001595476"/>
    </source>
</evidence>
<sequence length="207" mass="23091">MRFKLLVSACFIAITSASHAGNLTFLADTVVSEFSKTEAESFKTFIGQQLNTLKDKEKALWTSQESDLQGIVRPNVTFNQDGIPCRQTRFSLKGKHDKKMFFNFDVCQQDGKWAIKQSPLARLKAKDWETLTAYLTEALNEGESGFPVSWSIRQAGVTGSIVPLDATTKNNESCRDAAISVADNKGHTSSGRYEFCMKDGEWTRTID</sequence>
<organism evidence="2 3">
    <name type="scientific">Litoribrevibacter euphylliae</name>
    <dbReference type="NCBI Taxonomy" id="1834034"/>
    <lineage>
        <taxon>Bacteria</taxon>
        <taxon>Pseudomonadati</taxon>
        <taxon>Pseudomonadota</taxon>
        <taxon>Gammaproteobacteria</taxon>
        <taxon>Oceanospirillales</taxon>
        <taxon>Oceanospirillaceae</taxon>
        <taxon>Litoribrevibacter</taxon>
    </lineage>
</organism>
<accession>A0ABV7H692</accession>
<feature type="chain" id="PRO_5045061807" description="Surface antigen domain-containing protein" evidence="1">
    <location>
        <begin position="21"/>
        <end position="207"/>
    </location>
</feature>
<dbReference type="EMBL" id="JBHRSZ010000001">
    <property type="protein sequence ID" value="MFC3149418.1"/>
    <property type="molecule type" value="Genomic_DNA"/>
</dbReference>
<gene>
    <name evidence="2" type="ORF">ACFOEK_00070</name>
</gene>
<protein>
    <recommendedName>
        <fullName evidence="4">Surface antigen domain-containing protein</fullName>
    </recommendedName>
</protein>
<keyword evidence="1" id="KW-0732">Signal</keyword>